<feature type="domain" description="Chalcone isomerase" evidence="3">
    <location>
        <begin position="166"/>
        <end position="373"/>
    </location>
</feature>
<comment type="caution">
    <text evidence="4">The sequence shown here is derived from an EMBL/GenBank/DDBJ whole genome shotgun (WGS) entry which is preliminary data.</text>
</comment>
<reference evidence="4 5" key="1">
    <citation type="journal article" date="2024" name="J. Plant Pathol.">
        <title>Sequence and assembly of the genome of Seiridium unicorne, isolate CBS 538.82, causal agent of cypress canker disease.</title>
        <authorList>
            <person name="Scali E."/>
            <person name="Rocca G.D."/>
            <person name="Danti R."/>
            <person name="Garbelotto M."/>
            <person name="Barberini S."/>
            <person name="Baroncelli R."/>
            <person name="Emiliani G."/>
        </authorList>
    </citation>
    <scope>NUCLEOTIDE SEQUENCE [LARGE SCALE GENOMIC DNA]</scope>
    <source>
        <strain evidence="4 5">BM-138-508</strain>
    </source>
</reference>
<proteinExistence type="predicted"/>
<keyword evidence="2" id="KW-1133">Transmembrane helix</keyword>
<keyword evidence="2" id="KW-0472">Membrane</keyword>
<keyword evidence="5" id="KW-1185">Reference proteome</keyword>
<feature type="transmembrane region" description="Helical" evidence="2">
    <location>
        <begin position="74"/>
        <end position="94"/>
    </location>
</feature>
<evidence type="ECO:0000313" key="4">
    <source>
        <dbReference type="EMBL" id="KAK9419177.1"/>
    </source>
</evidence>
<dbReference type="PANTHER" id="PTHR47284:SF3">
    <property type="entry name" value="FATTY-ACID-BINDING PROTEIN 2"/>
    <property type="match status" value="1"/>
</dbReference>
<dbReference type="Pfam" id="PF16035">
    <property type="entry name" value="Chalcone_2"/>
    <property type="match status" value="1"/>
</dbReference>
<dbReference type="Gene3D" id="3.50.70.10">
    <property type="match status" value="1"/>
</dbReference>
<dbReference type="Proteomes" id="UP001408356">
    <property type="component" value="Unassembled WGS sequence"/>
</dbReference>
<dbReference type="EMBL" id="JARVKF010000330">
    <property type="protein sequence ID" value="KAK9419177.1"/>
    <property type="molecule type" value="Genomic_DNA"/>
</dbReference>
<protein>
    <submittedName>
        <fullName evidence="4">Chalcone isomerase domain-containing protein</fullName>
    </submittedName>
</protein>
<dbReference type="GO" id="GO:0016853">
    <property type="term" value="F:isomerase activity"/>
    <property type="evidence" value="ECO:0007669"/>
    <property type="project" value="UniProtKB-KW"/>
</dbReference>
<evidence type="ECO:0000256" key="2">
    <source>
        <dbReference type="SAM" id="Phobius"/>
    </source>
</evidence>
<sequence length="392" mass="43633">MQSARPLVHSGALRRSLPKTSHSGLSRLPQCLHAPAQTRTFMRRSQTSHRAQETLNLDRMRTDSYSYHVKRQRFLAAGSVAGMLAFTYTAYLLWKEVSKPSKFDSGLPSSADPFLTEAGSKRKTVVHDQDGQEMVPTGNSTVQWFPRILELDAGAADGQEAKNGVEYTLVGQGTRTVTFLGFEVYVVGYYVATHDIAAIQSKLVKEINPIATTLVPSERDELKRRLLDPVEGEKLWLDILLDVKPRSAIRIIPVRNTDFPHLRDGFVRAITARSQAHKEEYNDEVFGIAMTGFKNLFNRGKVAAKAELIMVRDENGTLTILHDGGKQQKPKEKNENSRIAIGHVADERVSRALWLNYLAGKAVASEPARKNIVEGIMEFVERPVGTVAAQVV</sequence>
<accession>A0ABR2UX33</accession>
<gene>
    <name evidence="4" type="ORF">SUNI508_01154</name>
</gene>
<dbReference type="SUPFAM" id="SSF54626">
    <property type="entry name" value="Chalcone isomerase"/>
    <property type="match status" value="1"/>
</dbReference>
<dbReference type="InterPro" id="IPR036298">
    <property type="entry name" value="Chalcone_isomerase_sf"/>
</dbReference>
<dbReference type="PANTHER" id="PTHR47284">
    <property type="entry name" value="FATTY-ACID-BINDING PROTEIN 2"/>
    <property type="match status" value="1"/>
</dbReference>
<keyword evidence="2" id="KW-0812">Transmembrane</keyword>
<name>A0ABR2UX33_9PEZI</name>
<dbReference type="InterPro" id="IPR016087">
    <property type="entry name" value="Chalcone_isomerase"/>
</dbReference>
<evidence type="ECO:0000256" key="1">
    <source>
        <dbReference type="SAM" id="MobiDB-lite"/>
    </source>
</evidence>
<feature type="region of interest" description="Disordered" evidence="1">
    <location>
        <begin position="1"/>
        <end position="27"/>
    </location>
</feature>
<evidence type="ECO:0000313" key="5">
    <source>
        <dbReference type="Proteomes" id="UP001408356"/>
    </source>
</evidence>
<evidence type="ECO:0000259" key="3">
    <source>
        <dbReference type="Pfam" id="PF16035"/>
    </source>
</evidence>
<keyword evidence="4" id="KW-0413">Isomerase</keyword>
<dbReference type="InterPro" id="IPR016088">
    <property type="entry name" value="Chalcone_isomerase_3-sand"/>
</dbReference>
<organism evidence="4 5">
    <name type="scientific">Seiridium unicorne</name>
    <dbReference type="NCBI Taxonomy" id="138068"/>
    <lineage>
        <taxon>Eukaryota</taxon>
        <taxon>Fungi</taxon>
        <taxon>Dikarya</taxon>
        <taxon>Ascomycota</taxon>
        <taxon>Pezizomycotina</taxon>
        <taxon>Sordariomycetes</taxon>
        <taxon>Xylariomycetidae</taxon>
        <taxon>Amphisphaeriales</taxon>
        <taxon>Sporocadaceae</taxon>
        <taxon>Seiridium</taxon>
    </lineage>
</organism>